<evidence type="ECO:0000256" key="7">
    <source>
        <dbReference type="ARBA" id="ARBA00023114"/>
    </source>
</evidence>
<proteinExistence type="inferred from homology"/>
<keyword evidence="10" id="KW-1185">Reference proteome</keyword>
<dbReference type="GO" id="GO:0015288">
    <property type="term" value="F:porin activity"/>
    <property type="evidence" value="ECO:0007669"/>
    <property type="project" value="UniProtKB-KW"/>
</dbReference>
<evidence type="ECO:0000256" key="6">
    <source>
        <dbReference type="ARBA" id="ARBA00023065"/>
    </source>
</evidence>
<evidence type="ECO:0000256" key="8">
    <source>
        <dbReference type="ARBA" id="ARBA00023136"/>
    </source>
</evidence>
<dbReference type="GO" id="GO:0008308">
    <property type="term" value="F:voltage-gated monoatomic anion channel activity"/>
    <property type="evidence" value="ECO:0007669"/>
    <property type="project" value="InterPro"/>
</dbReference>
<reference evidence="9" key="1">
    <citation type="submission" date="2020-06" db="EMBL/GenBank/DDBJ databases">
        <title>WGS assembly of Ceratodon purpureus strain R40.</title>
        <authorList>
            <person name="Carey S.B."/>
            <person name="Jenkins J."/>
            <person name="Shu S."/>
            <person name="Lovell J.T."/>
            <person name="Sreedasyam A."/>
            <person name="Maumus F."/>
            <person name="Tiley G.P."/>
            <person name="Fernandez-Pozo N."/>
            <person name="Barry K."/>
            <person name="Chen C."/>
            <person name="Wang M."/>
            <person name="Lipzen A."/>
            <person name="Daum C."/>
            <person name="Saski C.A."/>
            <person name="Payton A.C."/>
            <person name="Mcbreen J.C."/>
            <person name="Conrad R.E."/>
            <person name="Kollar L.M."/>
            <person name="Olsson S."/>
            <person name="Huttunen S."/>
            <person name="Landis J.B."/>
            <person name="Wickett N.J."/>
            <person name="Johnson M.G."/>
            <person name="Rensing S.A."/>
            <person name="Grimwood J."/>
            <person name="Schmutz J."/>
            <person name="Mcdaniel S.F."/>
        </authorList>
    </citation>
    <scope>NUCLEOTIDE SEQUENCE</scope>
    <source>
        <strain evidence="9">R40</strain>
    </source>
</reference>
<keyword evidence="7" id="KW-0626">Porin</keyword>
<dbReference type="OrthoDB" id="7827681at2759"/>
<keyword evidence="8" id="KW-0472">Membrane</keyword>
<dbReference type="PANTHER" id="PTHR11743:SF70">
    <property type="entry name" value="GH26960P-RELATED"/>
    <property type="match status" value="1"/>
</dbReference>
<dbReference type="GO" id="GO:0046930">
    <property type="term" value="C:pore complex"/>
    <property type="evidence" value="ECO:0007669"/>
    <property type="project" value="UniProtKB-KW"/>
</dbReference>
<dbReference type="PANTHER" id="PTHR11743">
    <property type="entry name" value="VOLTAGE-DEPENDENT ANION-SELECTIVE CHANNEL"/>
    <property type="match status" value="1"/>
</dbReference>
<dbReference type="GO" id="GO:0005741">
    <property type="term" value="C:mitochondrial outer membrane"/>
    <property type="evidence" value="ECO:0007669"/>
    <property type="project" value="InterPro"/>
</dbReference>
<gene>
    <name evidence="9" type="ORF">KC19_10G092800</name>
</gene>
<dbReference type="InterPro" id="IPR027246">
    <property type="entry name" value="Porin_Euk/Tom40"/>
</dbReference>
<evidence type="ECO:0000256" key="4">
    <source>
        <dbReference type="ARBA" id="ARBA00022452"/>
    </source>
</evidence>
<evidence type="ECO:0000256" key="3">
    <source>
        <dbReference type="ARBA" id="ARBA00022448"/>
    </source>
</evidence>
<comment type="subcellular location">
    <subcellularLocation>
        <location evidence="1">Membrane</location>
    </subcellularLocation>
</comment>
<evidence type="ECO:0000256" key="5">
    <source>
        <dbReference type="ARBA" id="ARBA00022692"/>
    </source>
</evidence>
<dbReference type="Proteomes" id="UP000822688">
    <property type="component" value="Chromosome 10"/>
</dbReference>
<dbReference type="InterPro" id="IPR023614">
    <property type="entry name" value="Porin_dom_sf"/>
</dbReference>
<keyword evidence="6" id="KW-0406">Ion transport</keyword>
<sequence length="276" mass="29488">MGKGPGFYSDIGKKTKDLLNKDYTYDQQFVITTNTQSGLAFTSTGVKRGEGFSGDVNTSFVNKNITADVKVDTKSNIFATVTVDEFAPGAKSVFTFTIPDHKSGKLELLYKQDFCGISGAIGLTPTPIVEATGALGSEGFSVGGELAFDTNSGSLIKYNAGLGFVKPDFNASLILAEKGDLLKASYLHTVSPVSRTTVAAEIAHRFSKNENTFTVGGLYELDTLTTVKARLNNHGKLAALLQHEWRPKSLITFSGEVDTKSLDKTAKIGLALALKP</sequence>
<organism evidence="9 10">
    <name type="scientific">Ceratodon purpureus</name>
    <name type="common">Fire moss</name>
    <name type="synonym">Dicranum purpureum</name>
    <dbReference type="NCBI Taxonomy" id="3225"/>
    <lineage>
        <taxon>Eukaryota</taxon>
        <taxon>Viridiplantae</taxon>
        <taxon>Streptophyta</taxon>
        <taxon>Embryophyta</taxon>
        <taxon>Bryophyta</taxon>
        <taxon>Bryophytina</taxon>
        <taxon>Bryopsida</taxon>
        <taxon>Dicranidae</taxon>
        <taxon>Pseudoditrichales</taxon>
        <taxon>Ditrichaceae</taxon>
        <taxon>Ceratodon</taxon>
    </lineage>
</organism>
<dbReference type="CDD" id="cd07306">
    <property type="entry name" value="Porin3_VDAC"/>
    <property type="match status" value="1"/>
</dbReference>
<dbReference type="EMBL" id="CM026431">
    <property type="protein sequence ID" value="KAG0559276.1"/>
    <property type="molecule type" value="Genomic_DNA"/>
</dbReference>
<evidence type="ECO:0000256" key="1">
    <source>
        <dbReference type="ARBA" id="ARBA00004370"/>
    </source>
</evidence>
<dbReference type="Gene3D" id="2.40.160.10">
    <property type="entry name" value="Porin"/>
    <property type="match status" value="1"/>
</dbReference>
<protein>
    <submittedName>
        <fullName evidence="9">Uncharacterized protein</fullName>
    </submittedName>
</protein>
<comment type="similarity">
    <text evidence="2">Belongs to the eukaryotic mitochondrial porin (TC 1.B.8.1) family.</text>
</comment>
<dbReference type="AlphaFoldDB" id="A0A8T0GIF3"/>
<keyword evidence="3" id="KW-0813">Transport</keyword>
<evidence type="ECO:0000313" key="9">
    <source>
        <dbReference type="EMBL" id="KAG0559276.1"/>
    </source>
</evidence>
<accession>A0A8T0GIF3</accession>
<dbReference type="FunFam" id="2.40.160.10:FF:000003">
    <property type="entry name" value="Outer mitochondrial membrane protein porin"/>
    <property type="match status" value="1"/>
</dbReference>
<name>A0A8T0GIF3_CERPU</name>
<keyword evidence="4" id="KW-1134">Transmembrane beta strand</keyword>
<evidence type="ECO:0000313" key="10">
    <source>
        <dbReference type="Proteomes" id="UP000822688"/>
    </source>
</evidence>
<comment type="caution">
    <text evidence="9">The sequence shown here is derived from an EMBL/GenBank/DDBJ whole genome shotgun (WGS) entry which is preliminary data.</text>
</comment>
<dbReference type="InterPro" id="IPR001925">
    <property type="entry name" value="Porin_Euk"/>
</dbReference>
<dbReference type="Pfam" id="PF01459">
    <property type="entry name" value="Porin_3"/>
    <property type="match status" value="1"/>
</dbReference>
<evidence type="ECO:0000256" key="2">
    <source>
        <dbReference type="ARBA" id="ARBA00009624"/>
    </source>
</evidence>
<keyword evidence="5" id="KW-0812">Transmembrane</keyword>